<dbReference type="GO" id="GO:0005524">
    <property type="term" value="F:ATP binding"/>
    <property type="evidence" value="ECO:0007669"/>
    <property type="project" value="UniProtKB-KW"/>
</dbReference>
<feature type="compositionally biased region" description="Pro residues" evidence="3">
    <location>
        <begin position="53"/>
        <end position="69"/>
    </location>
</feature>
<dbReference type="FunFam" id="3.40.50.300:FF:004700">
    <property type="entry name" value="Meiotic recombination protein DMC1-like protein"/>
    <property type="match status" value="1"/>
</dbReference>
<keyword evidence="1" id="KW-0547">Nucleotide-binding</keyword>
<dbReference type="Pfam" id="PF08423">
    <property type="entry name" value="Rad51"/>
    <property type="match status" value="1"/>
</dbReference>
<dbReference type="InterPro" id="IPR013632">
    <property type="entry name" value="Rad51_C"/>
</dbReference>
<dbReference type="SUPFAM" id="SSF51126">
    <property type="entry name" value="Pectin lyase-like"/>
    <property type="match status" value="1"/>
</dbReference>
<evidence type="ECO:0000256" key="1">
    <source>
        <dbReference type="ARBA" id="ARBA00022741"/>
    </source>
</evidence>
<protein>
    <recommendedName>
        <fullName evidence="4">RecA family profile 1 domain-containing protein</fullName>
    </recommendedName>
</protein>
<evidence type="ECO:0000313" key="5">
    <source>
        <dbReference type="EnsemblPlants" id="Zm00001eb237850_P001"/>
    </source>
</evidence>
<dbReference type="GO" id="GO:0006312">
    <property type="term" value="P:mitotic recombination"/>
    <property type="evidence" value="ECO:0000318"/>
    <property type="project" value="GO_Central"/>
</dbReference>
<dbReference type="InParanoid" id="A0A804PGQ7"/>
<dbReference type="InterPro" id="IPR011050">
    <property type="entry name" value="Pectin_lyase_fold/virulence"/>
</dbReference>
<dbReference type="InterPro" id="IPR027417">
    <property type="entry name" value="P-loop_NTPase"/>
</dbReference>
<proteinExistence type="predicted"/>
<dbReference type="EnsemblPlants" id="Zm00001eb237850_T001">
    <property type="protein sequence ID" value="Zm00001eb237850_P001"/>
    <property type="gene ID" value="Zm00001eb237850"/>
</dbReference>
<dbReference type="PROSITE" id="PS50162">
    <property type="entry name" value="RECA_2"/>
    <property type="match status" value="1"/>
</dbReference>
<evidence type="ECO:0000256" key="3">
    <source>
        <dbReference type="SAM" id="MobiDB-lite"/>
    </source>
</evidence>
<dbReference type="InterPro" id="IPR012334">
    <property type="entry name" value="Pectin_lyas_fold"/>
</dbReference>
<organism evidence="5 6">
    <name type="scientific">Zea mays</name>
    <name type="common">Maize</name>
    <dbReference type="NCBI Taxonomy" id="4577"/>
    <lineage>
        <taxon>Eukaryota</taxon>
        <taxon>Viridiplantae</taxon>
        <taxon>Streptophyta</taxon>
        <taxon>Embryophyta</taxon>
        <taxon>Tracheophyta</taxon>
        <taxon>Spermatophyta</taxon>
        <taxon>Magnoliopsida</taxon>
        <taxon>Liliopsida</taxon>
        <taxon>Poales</taxon>
        <taxon>Poaceae</taxon>
        <taxon>PACMAD clade</taxon>
        <taxon>Panicoideae</taxon>
        <taxon>Andropogonodae</taxon>
        <taxon>Andropogoneae</taxon>
        <taxon>Tripsacinae</taxon>
        <taxon>Zea</taxon>
    </lineage>
</organism>
<feature type="compositionally biased region" description="Pro residues" evidence="3">
    <location>
        <begin position="11"/>
        <end position="28"/>
    </location>
</feature>
<feature type="region of interest" description="Disordered" evidence="3">
    <location>
        <begin position="1"/>
        <end position="73"/>
    </location>
</feature>
<feature type="domain" description="RecA family profile 1" evidence="4">
    <location>
        <begin position="259"/>
        <end position="422"/>
    </location>
</feature>
<dbReference type="GO" id="GO:0000730">
    <property type="term" value="P:DNA recombinase assembly"/>
    <property type="evidence" value="ECO:0000318"/>
    <property type="project" value="GO_Central"/>
</dbReference>
<name>A0A804PGQ7_MAIZE</name>
<evidence type="ECO:0000259" key="4">
    <source>
        <dbReference type="PROSITE" id="PS50162"/>
    </source>
</evidence>
<dbReference type="GO" id="GO:0042148">
    <property type="term" value="P:DNA strand invasion"/>
    <property type="evidence" value="ECO:0000318"/>
    <property type="project" value="GO_Central"/>
</dbReference>
<dbReference type="Gene3D" id="2.160.20.10">
    <property type="entry name" value="Single-stranded right-handed beta-helix, Pectin lyase-like"/>
    <property type="match status" value="1"/>
</dbReference>
<reference evidence="5" key="2">
    <citation type="submission" date="2019-07" db="EMBL/GenBank/DDBJ databases">
        <authorList>
            <person name="Seetharam A."/>
            <person name="Woodhouse M."/>
            <person name="Cannon E."/>
        </authorList>
    </citation>
    <scope>NUCLEOTIDE SEQUENCE [LARGE SCALE GENOMIC DNA]</scope>
    <source>
        <strain evidence="5">cv. B73</strain>
    </source>
</reference>
<reference evidence="6" key="1">
    <citation type="journal article" date="2009" name="Science">
        <title>The B73 maize genome: complexity, diversity, and dynamics.</title>
        <authorList>
            <person name="Schnable P.S."/>
            <person name="Ware D."/>
            <person name="Fulton R.S."/>
            <person name="Stein J.C."/>
            <person name="Wei F."/>
            <person name="Pasternak S."/>
            <person name="Liang C."/>
            <person name="Zhang J."/>
            <person name="Fulton L."/>
            <person name="Graves T.A."/>
            <person name="Minx P."/>
            <person name="Reily A.D."/>
            <person name="Courtney L."/>
            <person name="Kruchowski S.S."/>
            <person name="Tomlinson C."/>
            <person name="Strong C."/>
            <person name="Delehaunty K."/>
            <person name="Fronick C."/>
            <person name="Courtney B."/>
            <person name="Rock S.M."/>
            <person name="Belter E."/>
            <person name="Du F."/>
            <person name="Kim K."/>
            <person name="Abbott R.M."/>
            <person name="Cotton M."/>
            <person name="Levy A."/>
            <person name="Marchetto P."/>
            <person name="Ochoa K."/>
            <person name="Jackson S.M."/>
            <person name="Gillam B."/>
            <person name="Chen W."/>
            <person name="Yan L."/>
            <person name="Higginbotham J."/>
            <person name="Cardenas M."/>
            <person name="Waligorski J."/>
            <person name="Applebaum E."/>
            <person name="Phelps L."/>
            <person name="Falcone J."/>
            <person name="Kanchi K."/>
            <person name="Thane T."/>
            <person name="Scimone A."/>
            <person name="Thane N."/>
            <person name="Henke J."/>
            <person name="Wang T."/>
            <person name="Ruppert J."/>
            <person name="Shah N."/>
            <person name="Rotter K."/>
            <person name="Hodges J."/>
            <person name="Ingenthron E."/>
            <person name="Cordes M."/>
            <person name="Kohlberg S."/>
            <person name="Sgro J."/>
            <person name="Delgado B."/>
            <person name="Mead K."/>
            <person name="Chinwalla A."/>
            <person name="Leonard S."/>
            <person name="Crouse K."/>
            <person name="Collura K."/>
            <person name="Kudrna D."/>
            <person name="Currie J."/>
            <person name="He R."/>
            <person name="Angelova A."/>
            <person name="Rajasekar S."/>
            <person name="Mueller T."/>
            <person name="Lomeli R."/>
            <person name="Scara G."/>
            <person name="Ko A."/>
            <person name="Delaney K."/>
            <person name="Wissotski M."/>
            <person name="Lopez G."/>
            <person name="Campos D."/>
            <person name="Braidotti M."/>
            <person name="Ashley E."/>
            <person name="Golser W."/>
            <person name="Kim H."/>
            <person name="Lee S."/>
            <person name="Lin J."/>
            <person name="Dujmic Z."/>
            <person name="Kim W."/>
            <person name="Talag J."/>
            <person name="Zuccolo A."/>
            <person name="Fan C."/>
            <person name="Sebastian A."/>
            <person name="Kramer M."/>
            <person name="Spiegel L."/>
            <person name="Nascimento L."/>
            <person name="Zutavern T."/>
            <person name="Miller B."/>
            <person name="Ambroise C."/>
            <person name="Muller S."/>
            <person name="Spooner W."/>
            <person name="Narechania A."/>
            <person name="Ren L."/>
            <person name="Wei S."/>
            <person name="Kumari S."/>
            <person name="Faga B."/>
            <person name="Levy M.J."/>
            <person name="McMahan L."/>
            <person name="Van Buren P."/>
            <person name="Vaughn M.W."/>
            <person name="Ying K."/>
            <person name="Yeh C.-T."/>
            <person name="Emrich S.J."/>
            <person name="Jia Y."/>
            <person name="Kalyanaraman A."/>
            <person name="Hsia A.-P."/>
            <person name="Barbazuk W.B."/>
            <person name="Baucom R.S."/>
            <person name="Brutnell T.P."/>
            <person name="Carpita N.C."/>
            <person name="Chaparro C."/>
            <person name="Chia J.-M."/>
            <person name="Deragon J.-M."/>
            <person name="Estill J.C."/>
            <person name="Fu Y."/>
            <person name="Jeddeloh J.A."/>
            <person name="Han Y."/>
            <person name="Lee H."/>
            <person name="Li P."/>
            <person name="Lisch D.R."/>
            <person name="Liu S."/>
            <person name="Liu Z."/>
            <person name="Nagel D.H."/>
            <person name="McCann M.C."/>
            <person name="SanMiguel P."/>
            <person name="Myers A.M."/>
            <person name="Nettleton D."/>
            <person name="Nguyen J."/>
            <person name="Penning B.W."/>
            <person name="Ponnala L."/>
            <person name="Schneider K.L."/>
            <person name="Schwartz D.C."/>
            <person name="Sharma A."/>
            <person name="Soderlund C."/>
            <person name="Springer N.M."/>
            <person name="Sun Q."/>
            <person name="Wang H."/>
            <person name="Waterman M."/>
            <person name="Westerman R."/>
            <person name="Wolfgruber T.K."/>
            <person name="Yang L."/>
            <person name="Yu Y."/>
            <person name="Zhang L."/>
            <person name="Zhou S."/>
            <person name="Zhu Q."/>
            <person name="Bennetzen J.L."/>
            <person name="Dawe R.K."/>
            <person name="Jiang J."/>
            <person name="Jiang N."/>
            <person name="Presting G.G."/>
            <person name="Wessler S.R."/>
            <person name="Aluru S."/>
            <person name="Martienssen R.A."/>
            <person name="Clifton S.W."/>
            <person name="McCombie W.R."/>
            <person name="Wing R.A."/>
            <person name="Wilson R.K."/>
        </authorList>
    </citation>
    <scope>NUCLEOTIDE SEQUENCE [LARGE SCALE GENOMIC DNA]</scope>
    <source>
        <strain evidence="6">cv. B73</strain>
    </source>
</reference>
<dbReference type="InterPro" id="IPR020588">
    <property type="entry name" value="RecA_ATP-bd"/>
</dbReference>
<accession>A0A804PGQ7</accession>
<dbReference type="GO" id="GO:0003697">
    <property type="term" value="F:single-stranded DNA binding"/>
    <property type="evidence" value="ECO:0000318"/>
    <property type="project" value="GO_Central"/>
</dbReference>
<keyword evidence="6" id="KW-1185">Reference proteome</keyword>
<dbReference type="GO" id="GO:0070192">
    <property type="term" value="P:chromosome organization involved in meiotic cell cycle"/>
    <property type="evidence" value="ECO:0000318"/>
    <property type="project" value="GO_Central"/>
</dbReference>
<evidence type="ECO:0000256" key="2">
    <source>
        <dbReference type="ARBA" id="ARBA00022840"/>
    </source>
</evidence>
<sequence length="422" mass="45088">MDALAPRSRARPPPPSPTGITTPPPSPSPWQSRIGACPSPVEVSSVGLFPTAAPLPHPPETASFPPSPPRHGIGLPTRDRFLQPHLDHLHSLGSSCTGPGEGSTRPRRHTSALSLHASSRGDGVDLEHFLAPDLGEAKDEDSCAKFYAGAGPAREVWASVEEFGAVGDGATPNTAAFRRAVVQLGARATGGGGARLDVPPGRWLTGSFNLTSRFTLFGPNLTGIKGLSEAKVDKICEAAEKLLNQGFMTGNDLLLKRKSVVRITIGSQALDELLGGGIETLCITEAFGEFRSGKTQLAHTLCVSTQLPIHMHGGNGKVAYIDTEGTFRPERIVPIAERFGMDANAVLDNIIYARAYTYEHQYNLLLGLAAKMAEEPFKWGGARLDVPPGRWLTGSFNLTSRFRTNIFFFTGKSGSKNCAFSR</sequence>
<dbReference type="GO" id="GO:0000150">
    <property type="term" value="F:DNA strand exchange activity"/>
    <property type="evidence" value="ECO:0000318"/>
    <property type="project" value="GO_Central"/>
</dbReference>
<dbReference type="GO" id="GO:0008094">
    <property type="term" value="F:ATP-dependent activity, acting on DNA"/>
    <property type="evidence" value="ECO:0000318"/>
    <property type="project" value="GO_Central"/>
</dbReference>
<dbReference type="Proteomes" id="UP000007305">
    <property type="component" value="Chromosome 5"/>
</dbReference>
<dbReference type="Gramene" id="Zm00001eb237850_T001">
    <property type="protein sequence ID" value="Zm00001eb237850_P001"/>
    <property type="gene ID" value="Zm00001eb237850"/>
</dbReference>
<dbReference type="GO" id="GO:0003690">
    <property type="term" value="F:double-stranded DNA binding"/>
    <property type="evidence" value="ECO:0000318"/>
    <property type="project" value="GO_Central"/>
</dbReference>
<dbReference type="GO" id="GO:0000794">
    <property type="term" value="C:condensed nuclear chromosome"/>
    <property type="evidence" value="ECO:0000318"/>
    <property type="project" value="GO_Central"/>
</dbReference>
<dbReference type="AlphaFoldDB" id="A0A804PGQ7"/>
<dbReference type="GO" id="GO:0007131">
    <property type="term" value="P:reciprocal meiotic recombination"/>
    <property type="evidence" value="ECO:0000318"/>
    <property type="project" value="GO_Central"/>
</dbReference>
<reference evidence="5" key="3">
    <citation type="submission" date="2021-05" db="UniProtKB">
        <authorList>
            <consortium name="EnsemblPlants"/>
        </authorList>
    </citation>
    <scope>IDENTIFICATION</scope>
    <source>
        <strain evidence="5">cv. B73</strain>
    </source>
</reference>
<dbReference type="PANTHER" id="PTHR22942:SF30">
    <property type="entry name" value="MEIOTIC RECOMBINATION PROTEIN DMC1_LIM15 HOMOLOG"/>
    <property type="match status" value="1"/>
</dbReference>
<keyword evidence="2" id="KW-0067">ATP-binding</keyword>
<dbReference type="SUPFAM" id="SSF52540">
    <property type="entry name" value="P-loop containing nucleoside triphosphate hydrolases"/>
    <property type="match status" value="1"/>
</dbReference>
<dbReference type="GO" id="GO:0140664">
    <property type="term" value="F:ATP-dependent DNA damage sensor activity"/>
    <property type="evidence" value="ECO:0007669"/>
    <property type="project" value="InterPro"/>
</dbReference>
<dbReference type="Gene3D" id="3.40.50.300">
    <property type="entry name" value="P-loop containing nucleotide triphosphate hydrolases"/>
    <property type="match status" value="1"/>
</dbReference>
<dbReference type="PANTHER" id="PTHR22942">
    <property type="entry name" value="RECA/RAD51/RADA DNA STRAND-PAIRING FAMILY MEMBER"/>
    <property type="match status" value="1"/>
</dbReference>
<evidence type="ECO:0000313" key="6">
    <source>
        <dbReference type="Proteomes" id="UP000007305"/>
    </source>
</evidence>